<dbReference type="Gene3D" id="3.30.1330.60">
    <property type="entry name" value="OmpA-like domain"/>
    <property type="match status" value="1"/>
</dbReference>
<evidence type="ECO:0000256" key="4">
    <source>
        <dbReference type="PROSITE-ProRule" id="PRU00473"/>
    </source>
</evidence>
<keyword evidence="7" id="KW-1185">Reference proteome</keyword>
<comment type="subcellular location">
    <subcellularLocation>
        <location evidence="1">Cell outer membrane</location>
    </subcellularLocation>
</comment>
<evidence type="ECO:0000313" key="6">
    <source>
        <dbReference type="EMBL" id="RMC99133.1"/>
    </source>
</evidence>
<dbReference type="EMBL" id="RFAR01000028">
    <property type="protein sequence ID" value="RMC99133.1"/>
    <property type="molecule type" value="Genomic_DNA"/>
</dbReference>
<feature type="domain" description="OmpA-like" evidence="5">
    <location>
        <begin position="122"/>
        <end position="240"/>
    </location>
</feature>
<accession>A0A454JJI1</accession>
<evidence type="ECO:0000256" key="3">
    <source>
        <dbReference type="ARBA" id="ARBA00023237"/>
    </source>
</evidence>
<name>A0A454JJI1_9NEIS</name>
<dbReference type="PROSITE" id="PS51123">
    <property type="entry name" value="OMPA_2"/>
    <property type="match status" value="1"/>
</dbReference>
<dbReference type="GO" id="GO:0009279">
    <property type="term" value="C:cell outer membrane"/>
    <property type="evidence" value="ECO:0007669"/>
    <property type="project" value="UniProtKB-SubCell"/>
</dbReference>
<evidence type="ECO:0000256" key="1">
    <source>
        <dbReference type="ARBA" id="ARBA00004442"/>
    </source>
</evidence>
<dbReference type="PROSITE" id="PS01068">
    <property type="entry name" value="OMPA_1"/>
    <property type="match status" value="1"/>
</dbReference>
<keyword evidence="2 4" id="KW-0472">Membrane</keyword>
<reference evidence="6 7" key="1">
    <citation type="submission" date="2018-10" db="EMBL/GenBank/DDBJ databases">
        <title>Draft genome sequence of Aquitalea MWU14-2217 isolated from a wild cranberry bog in Provincetown, Massachusetts.</title>
        <authorList>
            <person name="Ebadzadsahrai G."/>
            <person name="Soby S."/>
        </authorList>
    </citation>
    <scope>NUCLEOTIDE SEQUENCE [LARGE SCALE GENOMIC DNA]</scope>
    <source>
        <strain evidence="6 7">MWU14-2217</strain>
    </source>
</reference>
<dbReference type="PRINTS" id="PR01021">
    <property type="entry name" value="OMPADOMAIN"/>
</dbReference>
<dbReference type="PANTHER" id="PTHR30329">
    <property type="entry name" value="STATOR ELEMENT OF FLAGELLAR MOTOR COMPLEX"/>
    <property type="match status" value="1"/>
</dbReference>
<dbReference type="InterPro" id="IPR006690">
    <property type="entry name" value="OMPA-like_CS"/>
</dbReference>
<dbReference type="InterPro" id="IPR006665">
    <property type="entry name" value="OmpA-like"/>
</dbReference>
<dbReference type="AlphaFoldDB" id="A0A454JJI1"/>
<evidence type="ECO:0000256" key="2">
    <source>
        <dbReference type="ARBA" id="ARBA00023136"/>
    </source>
</evidence>
<dbReference type="Proteomes" id="UP000274139">
    <property type="component" value="Unassembled WGS sequence"/>
</dbReference>
<dbReference type="OrthoDB" id="9782229at2"/>
<proteinExistence type="predicted"/>
<comment type="caution">
    <text evidence="6">The sequence shown here is derived from an EMBL/GenBank/DDBJ whole genome shotgun (WGS) entry which is preliminary data.</text>
</comment>
<dbReference type="PRINTS" id="PR01023">
    <property type="entry name" value="NAFLGMOTY"/>
</dbReference>
<dbReference type="Pfam" id="PF00691">
    <property type="entry name" value="OmpA"/>
    <property type="match status" value="1"/>
</dbReference>
<dbReference type="CDD" id="cd07185">
    <property type="entry name" value="OmpA_C-like"/>
    <property type="match status" value="1"/>
</dbReference>
<dbReference type="InterPro" id="IPR036737">
    <property type="entry name" value="OmpA-like_sf"/>
</dbReference>
<protein>
    <recommendedName>
        <fullName evidence="5">OmpA-like domain-containing protein</fullName>
    </recommendedName>
</protein>
<evidence type="ECO:0000259" key="5">
    <source>
        <dbReference type="PROSITE" id="PS51123"/>
    </source>
</evidence>
<evidence type="ECO:0000313" key="7">
    <source>
        <dbReference type="Proteomes" id="UP000274139"/>
    </source>
</evidence>
<gene>
    <name evidence="6" type="ORF">EAY64_08225</name>
</gene>
<dbReference type="PANTHER" id="PTHR30329:SF21">
    <property type="entry name" value="LIPOPROTEIN YIAD-RELATED"/>
    <property type="match status" value="1"/>
</dbReference>
<keyword evidence="3" id="KW-0998">Cell outer membrane</keyword>
<sequence length="243" mass="24963">MPALHHAGLCGQHGGPVSGDVLMMNRLSQPAMLCTLVLAIATSACTTNPQTGQTEINKAALYGIGGAVTCGLIGAATHGSVGARNSALACGAIGAGVGAYMDNQEQKLREKLANTRIGVERVGNQIKLSLPDNVTFATNSFQLGSAAQQPLSDIAAVLVQYANTSITVAGHTDSTGPAAYNQTLSEKRAQAVTDLLATKGVNTVRIRTMGFGPSQPIASNATVEGRSKNRRVEVLIAPDQAAQ</sequence>
<dbReference type="SUPFAM" id="SSF103088">
    <property type="entry name" value="OmpA-like"/>
    <property type="match status" value="1"/>
</dbReference>
<organism evidence="6 7">
    <name type="scientific">Aquitalea palustris</name>
    <dbReference type="NCBI Taxonomy" id="2480983"/>
    <lineage>
        <taxon>Bacteria</taxon>
        <taxon>Pseudomonadati</taxon>
        <taxon>Pseudomonadota</taxon>
        <taxon>Betaproteobacteria</taxon>
        <taxon>Neisseriales</taxon>
        <taxon>Chromobacteriaceae</taxon>
        <taxon>Aquitalea</taxon>
    </lineage>
</organism>
<dbReference type="InterPro" id="IPR006664">
    <property type="entry name" value="OMP_bac"/>
</dbReference>
<dbReference type="InterPro" id="IPR050330">
    <property type="entry name" value="Bact_OuterMem_StrucFunc"/>
</dbReference>